<dbReference type="Gene3D" id="2.60.40.1090">
    <property type="entry name" value="Fimbrial-type adhesion domain"/>
    <property type="match status" value="1"/>
</dbReference>
<keyword evidence="4" id="KW-0281">Fimbrium</keyword>
<evidence type="ECO:0000256" key="1">
    <source>
        <dbReference type="ARBA" id="ARBA00004561"/>
    </source>
</evidence>
<evidence type="ECO:0000256" key="4">
    <source>
        <dbReference type="ARBA" id="ARBA00023263"/>
    </source>
</evidence>
<dbReference type="GeneID" id="75029749"/>
<feature type="chain" id="PRO_5011314595" evidence="5">
    <location>
        <begin position="23"/>
        <end position="183"/>
    </location>
</feature>
<evidence type="ECO:0000256" key="2">
    <source>
        <dbReference type="ARBA" id="ARBA00006671"/>
    </source>
</evidence>
<keyword evidence="8" id="KW-1185">Reference proteome</keyword>
<dbReference type="RefSeq" id="WP_061799546.1">
    <property type="nucleotide sequence ID" value="NZ_CAMIQD010000007.1"/>
</dbReference>
<dbReference type="STRING" id="1411141.GCA_001590885_03979"/>
<dbReference type="Proteomes" id="UP000215134">
    <property type="component" value="Chromosome 1"/>
</dbReference>
<dbReference type="PANTHER" id="PTHR33420:SF3">
    <property type="entry name" value="FIMBRIAL SUBUNIT ELFA"/>
    <property type="match status" value="1"/>
</dbReference>
<dbReference type="Pfam" id="PF00419">
    <property type="entry name" value="Fimbrial"/>
    <property type="match status" value="1"/>
</dbReference>
<feature type="signal peptide" evidence="5">
    <location>
        <begin position="1"/>
        <end position="22"/>
    </location>
</feature>
<dbReference type="EMBL" id="LT906479">
    <property type="protein sequence ID" value="SNW06004.1"/>
    <property type="molecule type" value="Genomic_DNA"/>
</dbReference>
<dbReference type="InterPro" id="IPR008966">
    <property type="entry name" value="Adhesion_dom_sf"/>
</dbReference>
<dbReference type="InterPro" id="IPR000259">
    <property type="entry name" value="Adhesion_dom_fimbrial"/>
</dbReference>
<keyword evidence="3 5" id="KW-0732">Signal</keyword>
<dbReference type="AlphaFoldDB" id="A0A240CDF0"/>
<dbReference type="SUPFAM" id="SSF49401">
    <property type="entry name" value="Bacterial adhesins"/>
    <property type="match status" value="1"/>
</dbReference>
<accession>A0A240CDF0</accession>
<dbReference type="InterPro" id="IPR036937">
    <property type="entry name" value="Adhesion_dom_fimbrial_sf"/>
</dbReference>
<evidence type="ECO:0000256" key="5">
    <source>
        <dbReference type="SAM" id="SignalP"/>
    </source>
</evidence>
<feature type="domain" description="Fimbrial-type adhesion" evidence="6">
    <location>
        <begin position="31"/>
        <end position="182"/>
    </location>
</feature>
<dbReference type="KEGG" id="sfj:SAMEA4384070_4630"/>
<protein>
    <submittedName>
        <fullName evidence="7">Fimbria A protein</fullName>
    </submittedName>
</protein>
<gene>
    <name evidence="7" type="primary">smfA_3</name>
    <name evidence="7" type="ORF">SAMEA4384070_04630</name>
</gene>
<comment type="similarity">
    <text evidence="2">Belongs to the fimbrial protein family.</text>
</comment>
<dbReference type="InterPro" id="IPR050263">
    <property type="entry name" value="Bact_Fimbrial_Adh_Pro"/>
</dbReference>
<evidence type="ECO:0000256" key="3">
    <source>
        <dbReference type="ARBA" id="ARBA00022729"/>
    </source>
</evidence>
<name>A0A240CDF0_SERFI</name>
<evidence type="ECO:0000313" key="7">
    <source>
        <dbReference type="EMBL" id="SNW06004.1"/>
    </source>
</evidence>
<dbReference type="PANTHER" id="PTHR33420">
    <property type="entry name" value="FIMBRIAL SUBUNIT ELFA-RELATED"/>
    <property type="match status" value="1"/>
</dbReference>
<dbReference type="GO" id="GO:0043709">
    <property type="term" value="P:cell adhesion involved in single-species biofilm formation"/>
    <property type="evidence" value="ECO:0007669"/>
    <property type="project" value="TreeGrafter"/>
</dbReference>
<reference evidence="7 8" key="1">
    <citation type="submission" date="2017-06" db="EMBL/GenBank/DDBJ databases">
        <authorList>
            <consortium name="Pathogen Informatics"/>
        </authorList>
    </citation>
    <scope>NUCLEOTIDE SEQUENCE [LARGE SCALE GENOMIC DNA]</scope>
    <source>
        <strain evidence="7 8">NCTC12148</strain>
    </source>
</reference>
<evidence type="ECO:0000313" key="8">
    <source>
        <dbReference type="Proteomes" id="UP000215134"/>
    </source>
</evidence>
<sequence length="183" mass="19234">MKSRFWGALLVALSVCSTAATAKDQGHGKVSLGGEIVETPCGIASESVDQTVDFGLISMSDAAQGAAPVLIGSRRSFAIRLVNCELASQVKPDFVYRAANVTFDGTADRRDPELLGVHGEAQGVAIELLTDAGTPIPLGSTTPDYLIVAGDNQLRFGAQLRIYPDKARAGGFSSLARFTLSYL</sequence>
<evidence type="ECO:0000259" key="6">
    <source>
        <dbReference type="Pfam" id="PF00419"/>
    </source>
</evidence>
<organism evidence="7 8">
    <name type="scientific">Serratia ficaria</name>
    <dbReference type="NCBI Taxonomy" id="61651"/>
    <lineage>
        <taxon>Bacteria</taxon>
        <taxon>Pseudomonadati</taxon>
        <taxon>Pseudomonadota</taxon>
        <taxon>Gammaproteobacteria</taxon>
        <taxon>Enterobacterales</taxon>
        <taxon>Yersiniaceae</taxon>
        <taxon>Serratia</taxon>
    </lineage>
</organism>
<proteinExistence type="inferred from homology"/>
<dbReference type="OrthoDB" id="6522787at2"/>
<comment type="subcellular location">
    <subcellularLocation>
        <location evidence="1">Fimbrium</location>
    </subcellularLocation>
</comment>
<dbReference type="GO" id="GO:0009289">
    <property type="term" value="C:pilus"/>
    <property type="evidence" value="ECO:0007669"/>
    <property type="project" value="UniProtKB-SubCell"/>
</dbReference>